<dbReference type="InterPro" id="IPR003647">
    <property type="entry name" value="Intron_nuc_1_rpt"/>
</dbReference>
<evidence type="ECO:0000313" key="1">
    <source>
        <dbReference type="EMBL" id="QOE17420.1"/>
    </source>
</evidence>
<dbReference type="EMBL" id="MN881998">
    <property type="protein sequence ID" value="QOE17420.1"/>
    <property type="molecule type" value="Genomic_DNA"/>
</dbReference>
<dbReference type="SMART" id="SM00497">
    <property type="entry name" value="IENR1"/>
    <property type="match status" value="1"/>
</dbReference>
<name>A0A7L8EY70_MONLA</name>
<reference evidence="1" key="1">
    <citation type="journal article" date="2020" name="Sci. Rep.">
        <title>First characterization of the complete mitochondrial genome of fungal plant-pathogen Monilinia laxa which represents the mobile intron rich structure.</title>
        <authorList>
            <person name="Yildiz G."/>
            <person name="Ozkilinc H."/>
        </authorList>
    </citation>
    <scope>NUCLEOTIDE SEQUENCE</scope>
</reference>
<protein>
    <submittedName>
        <fullName evidence="1">LAGLIDADG endonuclease</fullName>
    </submittedName>
</protein>
<keyword evidence="1" id="KW-0255">Endonuclease</keyword>
<keyword evidence="1" id="KW-0378">Hydrolase</keyword>
<proteinExistence type="predicted"/>
<dbReference type="RefSeq" id="YP_009945056.1">
    <property type="nucleotide sequence ID" value="NC_051483.1"/>
</dbReference>
<keyword evidence="1" id="KW-0540">Nuclease</keyword>
<gene>
    <name evidence="1" type="primary">cob</name>
</gene>
<accession>A0A7L8EY70</accession>
<keyword evidence="1" id="KW-0496">Mitochondrion</keyword>
<organism evidence="1">
    <name type="scientific">Monilinia laxa</name>
    <name type="common">Brown rot fungus</name>
    <name type="synonym">Sclerotinia laxa</name>
    <dbReference type="NCBI Taxonomy" id="61186"/>
    <lineage>
        <taxon>Eukaryota</taxon>
        <taxon>Fungi</taxon>
        <taxon>Dikarya</taxon>
        <taxon>Ascomycota</taxon>
        <taxon>Pezizomycotina</taxon>
        <taxon>Leotiomycetes</taxon>
        <taxon>Helotiales</taxon>
        <taxon>Sclerotiniaceae</taxon>
        <taxon>Monilinia</taxon>
    </lineage>
</organism>
<sequence length="148" mass="17039">MALLLKIYGYYYTIEGKNLFLDISEIINKRYSTDSSVSDINIVIKNITEKFNDIMQKDSPFDVKLNLRHTENVRKYSIANKSENSKIVYIYDGNEMVHGSPFASFSAAHKALGLNPSSNTCNRYIDTNRLYKSKYIFTSKPIDRASRD</sequence>
<dbReference type="GeneID" id="60235895"/>
<dbReference type="GO" id="GO:0004519">
    <property type="term" value="F:endonuclease activity"/>
    <property type="evidence" value="ECO:0007669"/>
    <property type="project" value="UniProtKB-KW"/>
</dbReference>
<geneLocation type="mitochondrion" evidence="1"/>
<dbReference type="AlphaFoldDB" id="A0A7L8EY70"/>